<evidence type="ECO:0000313" key="2">
    <source>
        <dbReference type="Proteomes" id="UP000284892"/>
    </source>
</evidence>
<proteinExistence type="predicted"/>
<evidence type="ECO:0000313" key="1">
    <source>
        <dbReference type="EMBL" id="RKE91000.1"/>
    </source>
</evidence>
<dbReference type="EMBL" id="RAQJ01000006">
    <property type="protein sequence ID" value="RKE91000.1"/>
    <property type="molecule type" value="Genomic_DNA"/>
</dbReference>
<reference evidence="1 2" key="1">
    <citation type="submission" date="2018-09" db="EMBL/GenBank/DDBJ databases">
        <title>Genomic Encyclopedia of Archaeal and Bacterial Type Strains, Phase II (KMG-II): from individual species to whole genera.</title>
        <authorList>
            <person name="Goeker M."/>
        </authorList>
    </citation>
    <scope>NUCLEOTIDE SEQUENCE [LARGE SCALE GENOMIC DNA]</scope>
    <source>
        <strain evidence="1 2">DSM 26283</strain>
    </source>
</reference>
<name>A0A420DF58_9FLAO</name>
<dbReference type="AlphaFoldDB" id="A0A420DF58"/>
<comment type="caution">
    <text evidence="1">The sequence shown here is derived from an EMBL/GenBank/DDBJ whole genome shotgun (WGS) entry which is preliminary data.</text>
</comment>
<dbReference type="OrthoDB" id="1450227at2"/>
<dbReference type="Proteomes" id="UP000284892">
    <property type="component" value="Unassembled WGS sequence"/>
</dbReference>
<gene>
    <name evidence="1" type="ORF">BXY80_2590</name>
</gene>
<keyword evidence="2" id="KW-1185">Reference proteome</keyword>
<sequence>MKHLLKITFLFLTLIMYNCENEIIETNPYEDIQQIQNKFSLKDFEKSFIKENLEVNWNDFIKNDNMKNSTFMYEFNTSLKTKSRLENEKEALDYKYKVLAFKDVDKNWSIELIKFLTKNAKTLSNVSSFSPTSFSGTLYHYDLNGKPLKIKAMKTES</sequence>
<dbReference type="RefSeq" id="WP_147376137.1">
    <property type="nucleotide sequence ID" value="NZ_RAQJ01000006.1"/>
</dbReference>
<accession>A0A420DF58</accession>
<protein>
    <submittedName>
        <fullName evidence="1">Uncharacterized protein</fullName>
    </submittedName>
</protein>
<organism evidence="1 2">
    <name type="scientific">Ichthyenterobacterium magnum</name>
    <dbReference type="NCBI Taxonomy" id="1230530"/>
    <lineage>
        <taxon>Bacteria</taxon>
        <taxon>Pseudomonadati</taxon>
        <taxon>Bacteroidota</taxon>
        <taxon>Flavobacteriia</taxon>
        <taxon>Flavobacteriales</taxon>
        <taxon>Flavobacteriaceae</taxon>
        <taxon>Ichthyenterobacterium</taxon>
    </lineage>
</organism>